<dbReference type="PROSITE" id="PS50949">
    <property type="entry name" value="HTH_GNTR"/>
    <property type="match status" value="1"/>
</dbReference>
<organism evidence="5 6">
    <name type="scientific">Pseudonocardia adelaidensis</name>
    <dbReference type="NCBI Taxonomy" id="648754"/>
    <lineage>
        <taxon>Bacteria</taxon>
        <taxon>Bacillati</taxon>
        <taxon>Actinomycetota</taxon>
        <taxon>Actinomycetes</taxon>
        <taxon>Pseudonocardiales</taxon>
        <taxon>Pseudonocardiaceae</taxon>
        <taxon>Pseudonocardia</taxon>
    </lineage>
</organism>
<dbReference type="Gene3D" id="1.10.10.10">
    <property type="entry name" value="Winged helix-like DNA-binding domain superfamily/Winged helix DNA-binding domain"/>
    <property type="match status" value="1"/>
</dbReference>
<reference evidence="6" key="1">
    <citation type="journal article" date="2019" name="Int. J. Syst. Evol. Microbiol.">
        <title>The Global Catalogue of Microorganisms (GCM) 10K type strain sequencing project: providing services to taxonomists for standard genome sequencing and annotation.</title>
        <authorList>
            <consortium name="The Broad Institute Genomics Platform"/>
            <consortium name="The Broad Institute Genome Sequencing Center for Infectious Disease"/>
            <person name="Wu L."/>
            <person name="Ma J."/>
        </authorList>
    </citation>
    <scope>NUCLEOTIDE SEQUENCE [LARGE SCALE GENOMIC DNA]</scope>
    <source>
        <strain evidence="6">JCM 18302</strain>
    </source>
</reference>
<keyword evidence="2" id="KW-0238">DNA-binding</keyword>
<dbReference type="InterPro" id="IPR036390">
    <property type="entry name" value="WH_DNA-bd_sf"/>
</dbReference>
<evidence type="ECO:0000313" key="6">
    <source>
        <dbReference type="Proteomes" id="UP001500804"/>
    </source>
</evidence>
<feature type="domain" description="HTH gntR-type" evidence="4">
    <location>
        <begin position="22"/>
        <end position="89"/>
    </location>
</feature>
<protein>
    <submittedName>
        <fullName evidence="5">GntR family transcriptional regulator</fullName>
    </submittedName>
</protein>
<dbReference type="Proteomes" id="UP001500804">
    <property type="component" value="Unassembled WGS sequence"/>
</dbReference>
<evidence type="ECO:0000313" key="5">
    <source>
        <dbReference type="EMBL" id="GAA5118853.1"/>
    </source>
</evidence>
<dbReference type="Gene3D" id="1.20.120.530">
    <property type="entry name" value="GntR ligand-binding domain-like"/>
    <property type="match status" value="1"/>
</dbReference>
<dbReference type="CDD" id="cd07377">
    <property type="entry name" value="WHTH_GntR"/>
    <property type="match status" value="1"/>
</dbReference>
<keyword evidence="6" id="KW-1185">Reference proteome</keyword>
<dbReference type="InterPro" id="IPR011711">
    <property type="entry name" value="GntR_C"/>
</dbReference>
<evidence type="ECO:0000256" key="1">
    <source>
        <dbReference type="ARBA" id="ARBA00023015"/>
    </source>
</evidence>
<name>A0ABP9NGV2_9PSEU</name>
<dbReference type="EMBL" id="BAABJO010000007">
    <property type="protein sequence ID" value="GAA5118853.1"/>
    <property type="molecule type" value="Genomic_DNA"/>
</dbReference>
<gene>
    <name evidence="5" type="ORF">GCM10023320_23620</name>
</gene>
<dbReference type="RefSeq" id="WP_345604998.1">
    <property type="nucleotide sequence ID" value="NZ_BAABJO010000007.1"/>
</dbReference>
<dbReference type="InterPro" id="IPR036388">
    <property type="entry name" value="WH-like_DNA-bd_sf"/>
</dbReference>
<evidence type="ECO:0000256" key="3">
    <source>
        <dbReference type="ARBA" id="ARBA00023163"/>
    </source>
</evidence>
<dbReference type="SMART" id="SM00895">
    <property type="entry name" value="FCD"/>
    <property type="match status" value="1"/>
</dbReference>
<accession>A0ABP9NGV2</accession>
<dbReference type="Pfam" id="PF00392">
    <property type="entry name" value="GntR"/>
    <property type="match status" value="1"/>
</dbReference>
<evidence type="ECO:0000256" key="2">
    <source>
        <dbReference type="ARBA" id="ARBA00023125"/>
    </source>
</evidence>
<comment type="caution">
    <text evidence="5">The sequence shown here is derived from an EMBL/GenBank/DDBJ whole genome shotgun (WGS) entry which is preliminary data.</text>
</comment>
<keyword evidence="1" id="KW-0805">Transcription regulation</keyword>
<dbReference type="SUPFAM" id="SSF48008">
    <property type="entry name" value="GntR ligand-binding domain-like"/>
    <property type="match status" value="1"/>
</dbReference>
<dbReference type="PANTHER" id="PTHR43537:SF24">
    <property type="entry name" value="GLUCONATE OPERON TRANSCRIPTIONAL REPRESSOR"/>
    <property type="match status" value="1"/>
</dbReference>
<dbReference type="Pfam" id="PF07729">
    <property type="entry name" value="FCD"/>
    <property type="match status" value="1"/>
</dbReference>
<dbReference type="SUPFAM" id="SSF46785">
    <property type="entry name" value="Winged helix' DNA-binding domain"/>
    <property type="match status" value="1"/>
</dbReference>
<evidence type="ECO:0000259" key="4">
    <source>
        <dbReference type="PROSITE" id="PS50949"/>
    </source>
</evidence>
<dbReference type="SMART" id="SM00345">
    <property type="entry name" value="HTH_GNTR"/>
    <property type="match status" value="1"/>
</dbReference>
<keyword evidence="3" id="KW-0804">Transcription</keyword>
<sequence>MGARGPGPGDWSFESTSAGKGRTSSVAIAQALQRRILTGEIAVGSWLRHEALAAEFGISRTPIREALHVLQARGIVTIVRNRGARVNGHSSRDIRELGEVRSELEGFAAQLAAERITDEQLEQLRGSWRGFRDAIEEFVQKPSQERDAETAARWVAANDEFHNLILEASGNRQLRVSIQEIHHRLPPNSSYLAYSGRERLLRQNLAEHDKIAEAIGRNDGATARRLMTAHIRRAVMATVDWMEGKGLLRDGAEPDEPLAR</sequence>
<proteinExistence type="predicted"/>
<dbReference type="PANTHER" id="PTHR43537">
    <property type="entry name" value="TRANSCRIPTIONAL REGULATOR, GNTR FAMILY"/>
    <property type="match status" value="1"/>
</dbReference>
<dbReference type="InterPro" id="IPR000524">
    <property type="entry name" value="Tscrpt_reg_HTH_GntR"/>
</dbReference>
<dbReference type="InterPro" id="IPR008920">
    <property type="entry name" value="TF_FadR/GntR_C"/>
</dbReference>